<dbReference type="Proteomes" id="UP000298073">
    <property type="component" value="Unassembled WGS sequence"/>
</dbReference>
<dbReference type="AlphaFoldDB" id="A0A7J0A183"/>
<dbReference type="Proteomes" id="UP000491181">
    <property type="component" value="Unassembled WGS sequence"/>
</dbReference>
<accession>A0A7J0A183</accession>
<dbReference type="OrthoDB" id="332939at2"/>
<protein>
    <submittedName>
        <fullName evidence="2">3',5'-cyclic adenosine monophosphate phosphodiesterase CpdA</fullName>
        <ecNumber evidence="2">3.1.4.53</ecNumber>
    </submittedName>
    <submittedName>
        <fullName evidence="3">Serine/threonine protein phosphatase</fullName>
    </submittedName>
</protein>
<organism evidence="2 5">
    <name type="scientific">Bacteroides acidifaciens</name>
    <dbReference type="NCBI Taxonomy" id="85831"/>
    <lineage>
        <taxon>Bacteria</taxon>
        <taxon>Pseudomonadati</taxon>
        <taxon>Bacteroidota</taxon>
        <taxon>Bacteroidia</taxon>
        <taxon>Bacteroidales</taxon>
        <taxon>Bacteroidaceae</taxon>
        <taxon>Bacteroides</taxon>
    </lineage>
</organism>
<keyword evidence="2" id="KW-0378">Hydrolase</keyword>
<dbReference type="InterPro" id="IPR051693">
    <property type="entry name" value="UPF0046_metallophosphoest"/>
</dbReference>
<dbReference type="InterPro" id="IPR029052">
    <property type="entry name" value="Metallo-depent_PP-like"/>
</dbReference>
<feature type="domain" description="Calcineurin-like phosphoesterase" evidence="1">
    <location>
        <begin position="1"/>
        <end position="164"/>
    </location>
</feature>
<evidence type="ECO:0000313" key="4">
    <source>
        <dbReference type="Proteomes" id="UP000298073"/>
    </source>
</evidence>
<dbReference type="EC" id="3.1.4.53" evidence="2"/>
<evidence type="ECO:0000313" key="3">
    <source>
        <dbReference type="EMBL" id="TFU51884.1"/>
    </source>
</evidence>
<dbReference type="PANTHER" id="PTHR12905:SF0">
    <property type="entry name" value="CALCINEURIN-LIKE PHOSPHOESTERASE DOMAIN-CONTAINING PROTEIN"/>
    <property type="match status" value="1"/>
</dbReference>
<comment type="caution">
    <text evidence="2">The sequence shown here is derived from an EMBL/GenBank/DDBJ whole genome shotgun (WGS) entry which is preliminary data.</text>
</comment>
<dbReference type="CDD" id="cd07379">
    <property type="entry name" value="MPP_239FB"/>
    <property type="match status" value="1"/>
</dbReference>
<sequence length="197" mass="21919">MKIIHISDTHGCHKRLTNLPEADVVVHSGDFTMNGSEPEALDFLNWLCDLPYAHKIFICGNHDDCLYGANIDGLDPNVHYLCNSGVEIDGVRFYGVPMFMGDCITDRQAKNISKIPSDTDVLITHSPAYGILDFDDDINYGDEQILSKVIEVKPRAHLFGHIHSQHGILTEHGITFSNGAIMNADYTNLNQPNLINL</sequence>
<gene>
    <name evidence="2" type="primary">cpdA_2</name>
    <name evidence="3" type="ORF">E4T97_03435</name>
    <name evidence="2" type="ORF">IMSAGC001_01540</name>
</gene>
<dbReference type="PANTHER" id="PTHR12905">
    <property type="entry name" value="METALLOPHOSPHOESTERASE"/>
    <property type="match status" value="1"/>
</dbReference>
<dbReference type="RefSeq" id="WP_135035785.1">
    <property type="nucleotide sequence ID" value="NZ_BLLS01000030.1"/>
</dbReference>
<name>A0A7J0A183_9BACE</name>
<evidence type="ECO:0000259" key="1">
    <source>
        <dbReference type="Pfam" id="PF00149"/>
    </source>
</evidence>
<reference evidence="2 5" key="2">
    <citation type="journal article" date="2020" name="Microbiome">
        <title>Single-cell genomics of uncultured bacteria reveals dietary fiber responders in the mouse gut microbiota.</title>
        <authorList>
            <person name="Chijiiwa R."/>
            <person name="Hosokawa M."/>
            <person name="Kogawa M."/>
            <person name="Nishikawa Y."/>
            <person name="Ide K."/>
            <person name="Sakanashi C."/>
            <person name="Takahashi K."/>
            <person name="Takeyama H."/>
        </authorList>
    </citation>
    <scope>NUCLEOTIDE SEQUENCE [LARGE SCALE GENOMIC DNA]</scope>
    <source>
        <strain evidence="2">IMSAGC_001</strain>
    </source>
</reference>
<dbReference type="InterPro" id="IPR004843">
    <property type="entry name" value="Calcineurin-like_PHP"/>
</dbReference>
<reference evidence="3 4" key="1">
    <citation type="submission" date="2019-03" db="EMBL/GenBank/DDBJ databases">
        <title>Diversity of the mouse oral microbiome.</title>
        <authorList>
            <person name="Joseph S."/>
            <person name="Aduse-Opoku J."/>
            <person name="Curtis M."/>
            <person name="Wade W."/>
            <person name="Hashim A."/>
        </authorList>
    </citation>
    <scope>NUCLEOTIDE SEQUENCE [LARGE SCALE GENOMIC DNA]</scope>
    <source>
        <strain evidence="3 4">P2318</strain>
    </source>
</reference>
<dbReference type="EMBL" id="BLLS01000030">
    <property type="protein sequence ID" value="GFH86134.1"/>
    <property type="molecule type" value="Genomic_DNA"/>
</dbReference>
<dbReference type="GO" id="GO:0004115">
    <property type="term" value="F:3',5'-cyclic-AMP phosphodiesterase activity"/>
    <property type="evidence" value="ECO:0007669"/>
    <property type="project" value="UniProtKB-EC"/>
</dbReference>
<evidence type="ECO:0000313" key="5">
    <source>
        <dbReference type="Proteomes" id="UP000491181"/>
    </source>
</evidence>
<dbReference type="Pfam" id="PF00149">
    <property type="entry name" value="Metallophos"/>
    <property type="match status" value="1"/>
</dbReference>
<dbReference type="EMBL" id="SPPV01000004">
    <property type="protein sequence ID" value="TFU51884.1"/>
    <property type="molecule type" value="Genomic_DNA"/>
</dbReference>
<proteinExistence type="predicted"/>
<evidence type="ECO:0000313" key="2">
    <source>
        <dbReference type="EMBL" id="GFH86134.1"/>
    </source>
</evidence>
<dbReference type="SUPFAM" id="SSF56300">
    <property type="entry name" value="Metallo-dependent phosphatases"/>
    <property type="match status" value="1"/>
</dbReference>
<dbReference type="Gene3D" id="3.60.21.10">
    <property type="match status" value="1"/>
</dbReference>